<evidence type="ECO:0000256" key="5">
    <source>
        <dbReference type="ARBA" id="ARBA00022792"/>
    </source>
</evidence>
<evidence type="ECO:0000256" key="7">
    <source>
        <dbReference type="ARBA" id="ARBA00022989"/>
    </source>
</evidence>
<gene>
    <name evidence="13" type="ORF">RCC_05551</name>
</gene>
<dbReference type="InterPro" id="IPR036286">
    <property type="entry name" value="LexA/Signal_pep-like_sf"/>
</dbReference>
<evidence type="ECO:0000256" key="6">
    <source>
        <dbReference type="ARBA" id="ARBA00022801"/>
    </source>
</evidence>
<feature type="active site" evidence="10">
    <location>
        <position position="92"/>
    </location>
</feature>
<keyword evidence="9" id="KW-0472">Membrane</keyword>
<evidence type="ECO:0000256" key="1">
    <source>
        <dbReference type="ARBA" id="ARBA00004434"/>
    </source>
</evidence>
<protein>
    <recommendedName>
        <fullName evidence="11">Mitochondrial inner membrane protease subunit</fullName>
        <ecNumber evidence="11">3.4.21.-</ecNumber>
    </recommendedName>
</protein>
<dbReference type="GO" id="GO:0006465">
    <property type="term" value="P:signal peptide processing"/>
    <property type="evidence" value="ECO:0007669"/>
    <property type="project" value="InterPro"/>
</dbReference>
<dbReference type="CDD" id="cd06530">
    <property type="entry name" value="S26_SPase_I"/>
    <property type="match status" value="1"/>
</dbReference>
<dbReference type="Pfam" id="PF10502">
    <property type="entry name" value="Peptidase_S26"/>
    <property type="match status" value="1"/>
</dbReference>
<dbReference type="GO" id="GO:0042720">
    <property type="term" value="C:mitochondrial inner membrane peptidase complex"/>
    <property type="evidence" value="ECO:0007669"/>
    <property type="project" value="InterPro"/>
</dbReference>
<dbReference type="GeneID" id="35600708"/>
<dbReference type="InterPro" id="IPR037730">
    <property type="entry name" value="IMP2"/>
</dbReference>
<sequence length="212" mass="23425">MSGHARTKASYLKREGVYLLFAVSSWIFVKDNFCDMTQITGESMAPTLSPAFGSSGAMDTVLWRKHLPTRNLTRGDVVLFSTPHRAEGMATKRVVALGGDTVLLDPRRRPADAQNGRPSEAGKRWDVMYAQNGGRVVIPPGHVWVEGDNWRKTQDSNAYGPISRSLITGKAVSILWPLRQFGQTPWKGWKGRTKVVPGKEVIDADATCWTPS</sequence>
<organism evidence="13 14">
    <name type="scientific">Ramularia collo-cygni</name>
    <dbReference type="NCBI Taxonomy" id="112498"/>
    <lineage>
        <taxon>Eukaryota</taxon>
        <taxon>Fungi</taxon>
        <taxon>Dikarya</taxon>
        <taxon>Ascomycota</taxon>
        <taxon>Pezizomycotina</taxon>
        <taxon>Dothideomycetes</taxon>
        <taxon>Dothideomycetidae</taxon>
        <taxon>Mycosphaerellales</taxon>
        <taxon>Mycosphaerellaceae</taxon>
        <taxon>Ramularia</taxon>
    </lineage>
</organism>
<dbReference type="RefSeq" id="XP_023626589.1">
    <property type="nucleotide sequence ID" value="XM_023770821.1"/>
</dbReference>
<evidence type="ECO:0000256" key="3">
    <source>
        <dbReference type="ARBA" id="ARBA00022670"/>
    </source>
</evidence>
<dbReference type="AlphaFoldDB" id="A0A2D3VDE2"/>
<evidence type="ECO:0000256" key="2">
    <source>
        <dbReference type="ARBA" id="ARBA00007066"/>
    </source>
</evidence>
<proteinExistence type="inferred from homology"/>
<dbReference type="PRINTS" id="PR00727">
    <property type="entry name" value="LEADERPTASE"/>
</dbReference>
<dbReference type="EC" id="3.4.21.-" evidence="11"/>
<keyword evidence="4" id="KW-0812">Transmembrane</keyword>
<evidence type="ECO:0000256" key="11">
    <source>
        <dbReference type="RuleBase" id="RU362041"/>
    </source>
</evidence>
<dbReference type="STRING" id="112498.A0A2D3VDE2"/>
<comment type="subcellular location">
    <subcellularLocation>
        <location evidence="1">Mitochondrion inner membrane</location>
        <topology evidence="1">Single-pass membrane protein</topology>
    </subcellularLocation>
</comment>
<reference evidence="13 14" key="1">
    <citation type="submission" date="2016-03" db="EMBL/GenBank/DDBJ databases">
        <authorList>
            <person name="Ploux O."/>
        </authorList>
    </citation>
    <scope>NUCLEOTIDE SEQUENCE [LARGE SCALE GENOMIC DNA]</scope>
    <source>
        <strain evidence="13 14">URUG2</strain>
    </source>
</reference>
<evidence type="ECO:0000313" key="14">
    <source>
        <dbReference type="Proteomes" id="UP000225277"/>
    </source>
</evidence>
<dbReference type="InterPro" id="IPR000223">
    <property type="entry name" value="Pept_S26A_signal_pept_1"/>
</dbReference>
<keyword evidence="6 11" id="KW-0378">Hydrolase</keyword>
<dbReference type="SUPFAM" id="SSF51306">
    <property type="entry name" value="LexA/Signal peptidase"/>
    <property type="match status" value="1"/>
</dbReference>
<comment type="similarity">
    <text evidence="2">Belongs to the peptidase S26 family. IMP2 subfamily.</text>
</comment>
<evidence type="ECO:0000313" key="13">
    <source>
        <dbReference type="EMBL" id="CZT19699.1"/>
    </source>
</evidence>
<dbReference type="PANTHER" id="PTHR46041">
    <property type="entry name" value="MITOCHONDRIAL INNER MEMBRANE PROTEASE SUBUNIT 2"/>
    <property type="match status" value="1"/>
</dbReference>
<name>A0A2D3VDE2_9PEZI</name>
<dbReference type="GO" id="GO:0006627">
    <property type="term" value="P:protein processing involved in protein targeting to mitochondrion"/>
    <property type="evidence" value="ECO:0007669"/>
    <property type="project" value="InterPro"/>
</dbReference>
<keyword evidence="7" id="KW-1133">Transmembrane helix</keyword>
<dbReference type="NCBIfam" id="TIGR02227">
    <property type="entry name" value="sigpep_I_bact"/>
    <property type="match status" value="1"/>
</dbReference>
<dbReference type="PANTHER" id="PTHR46041:SF2">
    <property type="entry name" value="MITOCHONDRIAL INNER MEMBRANE PROTEASE SUBUNIT 2"/>
    <property type="match status" value="1"/>
</dbReference>
<accession>A0A2D3VDE2</accession>
<dbReference type="Gene3D" id="2.10.109.10">
    <property type="entry name" value="Umud Fragment, subunit A"/>
    <property type="match status" value="1"/>
</dbReference>
<keyword evidence="5 11" id="KW-0999">Mitochondrion inner membrane</keyword>
<evidence type="ECO:0000259" key="12">
    <source>
        <dbReference type="Pfam" id="PF10502"/>
    </source>
</evidence>
<dbReference type="PROSITE" id="PS00760">
    <property type="entry name" value="SPASE_I_2"/>
    <property type="match status" value="1"/>
</dbReference>
<dbReference type="Proteomes" id="UP000225277">
    <property type="component" value="Unassembled WGS sequence"/>
</dbReference>
<evidence type="ECO:0000256" key="8">
    <source>
        <dbReference type="ARBA" id="ARBA00023128"/>
    </source>
</evidence>
<dbReference type="InterPro" id="IPR019757">
    <property type="entry name" value="Pept_S26A_signal_pept_1_Lys-AS"/>
</dbReference>
<evidence type="ECO:0000256" key="4">
    <source>
        <dbReference type="ARBA" id="ARBA00022692"/>
    </source>
</evidence>
<feature type="active site" evidence="10">
    <location>
        <position position="43"/>
    </location>
</feature>
<keyword evidence="14" id="KW-1185">Reference proteome</keyword>
<evidence type="ECO:0000256" key="9">
    <source>
        <dbReference type="ARBA" id="ARBA00023136"/>
    </source>
</evidence>
<dbReference type="InterPro" id="IPR019533">
    <property type="entry name" value="Peptidase_S26"/>
</dbReference>
<evidence type="ECO:0000256" key="10">
    <source>
        <dbReference type="PIRSR" id="PIRSR600223-1"/>
    </source>
</evidence>
<dbReference type="OrthoDB" id="9996127at2759"/>
<keyword evidence="8 11" id="KW-0496">Mitochondrion</keyword>
<feature type="domain" description="Peptidase S26" evidence="12">
    <location>
        <begin position="18"/>
        <end position="176"/>
    </location>
</feature>
<dbReference type="GO" id="GO:0004252">
    <property type="term" value="F:serine-type endopeptidase activity"/>
    <property type="evidence" value="ECO:0007669"/>
    <property type="project" value="InterPro"/>
</dbReference>
<keyword evidence="3 11" id="KW-0645">Protease</keyword>
<dbReference type="EMBL" id="FJUY01000008">
    <property type="protein sequence ID" value="CZT19699.1"/>
    <property type="molecule type" value="Genomic_DNA"/>
</dbReference>